<keyword evidence="5 7" id="KW-0732">Signal</keyword>
<dbReference type="RefSeq" id="WP_379150313.1">
    <property type="nucleotide sequence ID" value="NZ_JBHSRJ010000002.1"/>
</dbReference>
<gene>
    <name evidence="9" type="ORF">ACFPYL_03325</name>
</gene>
<dbReference type="Pfam" id="PF13620">
    <property type="entry name" value="CarboxypepD_reg"/>
    <property type="match status" value="4"/>
</dbReference>
<dbReference type="Gene3D" id="2.60.40.10">
    <property type="entry name" value="Immunoglobulins"/>
    <property type="match status" value="1"/>
</dbReference>
<proteinExistence type="predicted"/>
<keyword evidence="10" id="KW-1185">Reference proteome</keyword>
<evidence type="ECO:0000256" key="1">
    <source>
        <dbReference type="ARBA" id="ARBA00000548"/>
    </source>
</evidence>
<dbReference type="SUPFAM" id="SSF49464">
    <property type="entry name" value="Carboxypeptidase regulatory domain-like"/>
    <property type="match status" value="5"/>
</dbReference>
<keyword evidence="4" id="KW-0964">Secreted</keyword>
<evidence type="ECO:0000256" key="4">
    <source>
        <dbReference type="ARBA" id="ARBA00022525"/>
    </source>
</evidence>
<dbReference type="Pfam" id="PF17210">
    <property type="entry name" value="SdrD_B"/>
    <property type="match status" value="1"/>
</dbReference>
<evidence type="ECO:0000256" key="5">
    <source>
        <dbReference type="ARBA" id="ARBA00022729"/>
    </source>
</evidence>
<evidence type="ECO:0000256" key="6">
    <source>
        <dbReference type="ARBA" id="ARBA00030238"/>
    </source>
</evidence>
<comment type="catalytic activity">
    <reaction evidence="1">
        <text>Endohydrolysis of (1-&gt;4)-alpha-D-glucosidic linkages in polysaccharides containing three or more (1-&gt;4)-alpha-linked D-glucose units.</text>
        <dbReference type="EC" id="3.2.1.1"/>
    </reaction>
</comment>
<evidence type="ECO:0000256" key="7">
    <source>
        <dbReference type="SAM" id="SignalP"/>
    </source>
</evidence>
<evidence type="ECO:0000313" key="10">
    <source>
        <dbReference type="Proteomes" id="UP001596135"/>
    </source>
</evidence>
<accession>A0ABW1LDQ4</accession>
<dbReference type="SUPFAM" id="SSF49452">
    <property type="entry name" value="Starch-binding domain-like"/>
    <property type="match status" value="2"/>
</dbReference>
<comment type="subcellular location">
    <subcellularLocation>
        <location evidence="2">Secreted</location>
    </subcellularLocation>
</comment>
<protein>
    <recommendedName>
        <fullName evidence="3">alpha-amylase</fullName>
        <ecNumber evidence="3">3.2.1.1</ecNumber>
    </recommendedName>
    <alternativeName>
        <fullName evidence="6">1,4-alpha-D-glucan glucanohydrolase</fullName>
    </alternativeName>
</protein>
<feature type="chain" id="PRO_5047107768" description="alpha-amylase" evidence="7">
    <location>
        <begin position="25"/>
        <end position="1406"/>
    </location>
</feature>
<feature type="signal peptide" evidence="7">
    <location>
        <begin position="1"/>
        <end position="24"/>
    </location>
</feature>
<feature type="domain" description="SD-repeat containing protein B" evidence="8">
    <location>
        <begin position="787"/>
        <end position="842"/>
    </location>
</feature>
<dbReference type="InterPro" id="IPR033764">
    <property type="entry name" value="Sdr_B"/>
</dbReference>
<sequence length="1406" mass="141852">MVALLGALLLVPLAVVLGSAPAQAAPATLIGTVVDGLGAQLVGVTVQAVDSATLTDVPGAGASDVTDGTGSYSLELSAGTYKIRFSKTGYTSDWYGGEDAFVITVDGDGVASVDDEPIEDGDLGPIVINSVTTHTISGTATKAGGDPLAGILVEVYANDDHDDVVQTLTTSSDGAFSFTLPEGVYHVALSDPAHMYLPRWYGMGSTPDDITLSSNRALGAIVLSPVPAGSEFPIAGRVLDANGDTVTGVTVAVGVSEGTGDSGSDTTGATGDYSVTVLPGTYRVTFSGTGFQTRQYGVDGGTSTITVAADGQLSTAPTESLVDNKLGDFTLPSTPYAKTGTVHAASGGAAVPNVTVRAFPADSDLLADVVDTTTTDAGGTYSLDLPIGTYHVQVVDLDGVAPDYQPTWIGGATPVVVKVAQGGTLTVNGGSSVTTLGDVLLSVASVTTTYDVSGDVVDANGDPIPSATVTAVPQSGTPAENQATATTNGTGHYVLSVKAGTYRISYAATDFNSSAYTGSGSVPVDVVVSGTGTVTAGTTEAPGGALEDVELTGTATYQVTGTVEDATNDASIVGIHVTVHPTSDPSATAGTGTTNASGVYTVPGLTVGTYTIDFTDTDGSGFQYVGASYGGSPATEVKIARGGAAIVANATRPGNDLGVTKLARSTADTTYAVSGDLTDANGDAIVGASVTAVPQGATPGANQVAKTTDSDGHYVLDLKVGTYRIKYDAAAFTTSYYSNDNDPPVVVDVVVASGGTVTAGGVAVPNRELEDTALVGTNTHTITGSVKSGGAAVSGLTVKLYSTADSSTAIDTATTNGSGVYTFGGLKIGTYLVQVESTSSYVGAWYVDSQTSAGATEVKIGQSLLIYSGGSPTAPNGTLLAMNLAPVTAETTYVVSGEVVDANSDGIVGRPVTATAISTGVTASTFSGDDGQFVLNLKPGTYHVTVAGNADFGSGFLTSDDETPSALVVASTSPNVTVDGEPATDGDVGSITLAGLKTYSVTGTATNGSTGLPGITVEALPSGSTPGATTTTGSGGAFGFSLKIGSYRLRFTDNTSNATRYQQTYFGGEPPKEVQVGQSGVVTVDGTPSSLTTVLTAVTADTAYDLKGTVYEPVNFDPLDGVVVTAIPVAGTATANQREGTTGPDASLGDGGVYRIPVKPGKYQLRFEKPGYQTAYLTNYDDTTAPVTVTVGPTGAISAPGLDLVDGVLDDVQMLFPPAAFKVQPKLSGKVAVGQVVSTTFGTLQGASIDKDYVIVEWFIDGKPADDYSTGNYFEKFKIPAVAATKKLSYRITIDDPDGVRASTVFTSKAIAVPKAPATVKGVFKKGKLTVTLTVPTLPKPTGVIVVKDGKKKVATIKLTAKSKGKAVLPLSKLKLKPGKHTLTLAYAGSKTINKAAGKVKLTVKK</sequence>
<comment type="caution">
    <text evidence="9">The sequence shown here is derived from an EMBL/GenBank/DDBJ whole genome shotgun (WGS) entry which is preliminary data.</text>
</comment>
<dbReference type="PANTHER" id="PTHR23303">
    <property type="entry name" value="CARBOXYPEPTIDASE REGULATORY REGION-CONTAINING"/>
    <property type="match status" value="1"/>
</dbReference>
<dbReference type="InterPro" id="IPR008969">
    <property type="entry name" value="CarboxyPept-like_regulatory"/>
</dbReference>
<evidence type="ECO:0000259" key="8">
    <source>
        <dbReference type="Pfam" id="PF17210"/>
    </source>
</evidence>
<reference evidence="10" key="1">
    <citation type="journal article" date="2019" name="Int. J. Syst. Evol. Microbiol.">
        <title>The Global Catalogue of Microorganisms (GCM) 10K type strain sequencing project: providing services to taxonomists for standard genome sequencing and annotation.</title>
        <authorList>
            <consortium name="The Broad Institute Genomics Platform"/>
            <consortium name="The Broad Institute Genome Sequencing Center for Infectious Disease"/>
            <person name="Wu L."/>
            <person name="Ma J."/>
        </authorList>
    </citation>
    <scope>NUCLEOTIDE SEQUENCE [LARGE SCALE GENOMIC DNA]</scope>
    <source>
        <strain evidence="10">CCUG 54522</strain>
    </source>
</reference>
<organism evidence="9 10">
    <name type="scientific">Nocardioides hankookensis</name>
    <dbReference type="NCBI Taxonomy" id="443157"/>
    <lineage>
        <taxon>Bacteria</taxon>
        <taxon>Bacillati</taxon>
        <taxon>Actinomycetota</taxon>
        <taxon>Actinomycetes</taxon>
        <taxon>Propionibacteriales</taxon>
        <taxon>Nocardioidaceae</taxon>
        <taxon>Nocardioides</taxon>
    </lineage>
</organism>
<dbReference type="InterPro" id="IPR051417">
    <property type="entry name" value="SDr/BOS_complex"/>
</dbReference>
<dbReference type="InterPro" id="IPR013784">
    <property type="entry name" value="Carb-bd-like_fold"/>
</dbReference>
<evidence type="ECO:0000256" key="2">
    <source>
        <dbReference type="ARBA" id="ARBA00004613"/>
    </source>
</evidence>
<dbReference type="SUPFAM" id="SSF49478">
    <property type="entry name" value="Cna protein B-type domain"/>
    <property type="match status" value="3"/>
</dbReference>
<dbReference type="InterPro" id="IPR013783">
    <property type="entry name" value="Ig-like_fold"/>
</dbReference>
<evidence type="ECO:0000313" key="9">
    <source>
        <dbReference type="EMBL" id="MFC6042085.1"/>
    </source>
</evidence>
<name>A0ABW1LDQ4_9ACTN</name>
<dbReference type="EMBL" id="JBHSRJ010000002">
    <property type="protein sequence ID" value="MFC6042085.1"/>
    <property type="molecule type" value="Genomic_DNA"/>
</dbReference>
<dbReference type="EC" id="3.2.1.1" evidence="3"/>
<dbReference type="Gene3D" id="2.60.40.1120">
    <property type="entry name" value="Carboxypeptidase-like, regulatory domain"/>
    <property type="match status" value="8"/>
</dbReference>
<evidence type="ECO:0000256" key="3">
    <source>
        <dbReference type="ARBA" id="ARBA00012595"/>
    </source>
</evidence>
<dbReference type="Proteomes" id="UP001596135">
    <property type="component" value="Unassembled WGS sequence"/>
</dbReference>